<dbReference type="InterPro" id="IPR001007">
    <property type="entry name" value="VWF_dom"/>
</dbReference>
<dbReference type="EMBL" id="CAJNOV010012033">
    <property type="protein sequence ID" value="CAF1473218.1"/>
    <property type="molecule type" value="Genomic_DNA"/>
</dbReference>
<dbReference type="EMBL" id="CAJNOW010003612">
    <property type="protein sequence ID" value="CAF1389288.1"/>
    <property type="molecule type" value="Genomic_DNA"/>
</dbReference>
<evidence type="ECO:0000313" key="10">
    <source>
        <dbReference type="EMBL" id="CAF3862164.1"/>
    </source>
</evidence>
<dbReference type="PROSITE" id="PS50184">
    <property type="entry name" value="VWFC_2"/>
    <property type="match status" value="1"/>
</dbReference>
<organism evidence="7 11">
    <name type="scientific">Rotaria magnacalcarata</name>
    <dbReference type="NCBI Taxonomy" id="392030"/>
    <lineage>
        <taxon>Eukaryota</taxon>
        <taxon>Metazoa</taxon>
        <taxon>Spiralia</taxon>
        <taxon>Gnathifera</taxon>
        <taxon>Rotifera</taxon>
        <taxon>Eurotatoria</taxon>
        <taxon>Bdelloidea</taxon>
        <taxon>Philodinida</taxon>
        <taxon>Philodinidae</taxon>
        <taxon>Rotaria</taxon>
    </lineage>
</organism>
<evidence type="ECO:0000313" key="9">
    <source>
        <dbReference type="EMBL" id="CAF3861165.1"/>
    </source>
</evidence>
<dbReference type="EMBL" id="CAJNRE010003015">
    <property type="protein sequence ID" value="CAF2001710.1"/>
    <property type="molecule type" value="Genomic_DNA"/>
</dbReference>
<evidence type="ECO:0000313" key="5">
    <source>
        <dbReference type="EMBL" id="CAF1389288.1"/>
    </source>
</evidence>
<dbReference type="EMBL" id="CAJOBJ010001094">
    <property type="protein sequence ID" value="CAF3861165.1"/>
    <property type="molecule type" value="Genomic_DNA"/>
</dbReference>
<reference evidence="7" key="1">
    <citation type="submission" date="2021-02" db="EMBL/GenBank/DDBJ databases">
        <authorList>
            <person name="Nowell W R."/>
        </authorList>
    </citation>
    <scope>NUCLEOTIDE SEQUENCE</scope>
</reference>
<dbReference type="SMART" id="SM00214">
    <property type="entry name" value="VWC"/>
    <property type="match status" value="1"/>
</dbReference>
<evidence type="ECO:0000256" key="1">
    <source>
        <dbReference type="SAM" id="MobiDB-lite"/>
    </source>
</evidence>
<dbReference type="Proteomes" id="UP000676336">
    <property type="component" value="Unassembled WGS sequence"/>
</dbReference>
<feature type="region of interest" description="Disordered" evidence="1">
    <location>
        <begin position="295"/>
        <end position="318"/>
    </location>
</feature>
<feature type="chain" id="PRO_5035609708" description="VWFC domain-containing protein" evidence="3">
    <location>
        <begin position="20"/>
        <end position="343"/>
    </location>
</feature>
<evidence type="ECO:0000256" key="2">
    <source>
        <dbReference type="SAM" id="Phobius"/>
    </source>
</evidence>
<dbReference type="EMBL" id="CAJOBH010001571">
    <property type="protein sequence ID" value="CAF3862164.1"/>
    <property type="molecule type" value="Genomic_DNA"/>
</dbReference>
<evidence type="ECO:0000256" key="3">
    <source>
        <dbReference type="SAM" id="SignalP"/>
    </source>
</evidence>
<dbReference type="Pfam" id="PF23334">
    <property type="entry name" value="VWC2L_2nd"/>
    <property type="match status" value="1"/>
</dbReference>
<dbReference type="EMBL" id="CAJOBI010000212">
    <property type="protein sequence ID" value="CAF3805037.1"/>
    <property type="molecule type" value="Genomic_DNA"/>
</dbReference>
<evidence type="ECO:0000313" key="7">
    <source>
        <dbReference type="EMBL" id="CAF2001710.1"/>
    </source>
</evidence>
<dbReference type="Proteomes" id="UP000681720">
    <property type="component" value="Unassembled WGS sequence"/>
</dbReference>
<evidence type="ECO:0000313" key="11">
    <source>
        <dbReference type="Proteomes" id="UP000663824"/>
    </source>
</evidence>
<dbReference type="Proteomes" id="UP000663855">
    <property type="component" value="Unassembled WGS sequence"/>
</dbReference>
<evidence type="ECO:0000313" key="8">
    <source>
        <dbReference type="EMBL" id="CAF3805037.1"/>
    </source>
</evidence>
<keyword evidence="3" id="KW-0732">Signal</keyword>
<evidence type="ECO:0000313" key="6">
    <source>
        <dbReference type="EMBL" id="CAF1473218.1"/>
    </source>
</evidence>
<name>A0A816MKB5_9BILA</name>
<sequence>MIGLSNSVVFLAIIFSVASQGDVDPRNLGYIITDLNKFVGRLCHSRLVTQSGFCPTTSGPPPRPSRTTTPATTQVTQGISGSSSTLGSSSSSISPLGSSSSSISPLQSAHWCLLTNGTYLPLDYLFMNTPCTICQCTSSRDVLCATLACMNTYCVDDSTPAVRYGQCCPQCAYEAKASACYVNGVGFPHGTLLKSTSNNVKCWCEFGNIECRTSAASVFSGLDIWGNGTAPYVVATIVLIILFVGSLLCCGCTLFYYYYYQRNQHIVQQAYDQYYNNTGGWQPMNEDGVVVDANAEQKQTETEKSQFENEYPTGNSEAFVPPPYALYNGAYENDGTATSQKIA</sequence>
<feature type="signal peptide" evidence="3">
    <location>
        <begin position="1"/>
        <end position="19"/>
    </location>
</feature>
<dbReference type="AlphaFoldDB" id="A0A816MKB5"/>
<keyword evidence="2" id="KW-0812">Transmembrane</keyword>
<feature type="domain" description="VWFC" evidence="4">
    <location>
        <begin position="112"/>
        <end position="172"/>
    </location>
</feature>
<dbReference type="Proteomes" id="UP000681967">
    <property type="component" value="Unassembled WGS sequence"/>
</dbReference>
<comment type="caution">
    <text evidence="7">The sequence shown here is derived from an EMBL/GenBank/DDBJ whole genome shotgun (WGS) entry which is preliminary data.</text>
</comment>
<dbReference type="Proteomes" id="UP000663824">
    <property type="component" value="Unassembled WGS sequence"/>
</dbReference>
<dbReference type="Proteomes" id="UP000663834">
    <property type="component" value="Unassembled WGS sequence"/>
</dbReference>
<feature type="region of interest" description="Disordered" evidence="1">
    <location>
        <begin position="54"/>
        <end position="93"/>
    </location>
</feature>
<protein>
    <recommendedName>
        <fullName evidence="4">VWFC domain-containing protein</fullName>
    </recommendedName>
</protein>
<feature type="transmembrane region" description="Helical" evidence="2">
    <location>
        <begin position="232"/>
        <end position="259"/>
    </location>
</feature>
<feature type="compositionally biased region" description="Basic and acidic residues" evidence="1">
    <location>
        <begin position="298"/>
        <end position="307"/>
    </location>
</feature>
<proteinExistence type="predicted"/>
<feature type="compositionally biased region" description="Low complexity" evidence="1">
    <location>
        <begin position="65"/>
        <end position="93"/>
    </location>
</feature>
<keyword evidence="2" id="KW-0472">Membrane</keyword>
<gene>
    <name evidence="10" type="ORF">BYL167_LOCUS6447</name>
    <name evidence="6" type="ORF">CJN711_LOCUS25764</name>
    <name evidence="9" type="ORF">GIL414_LOCUS4500</name>
    <name evidence="5" type="ORF">KQP761_LOCUS9131</name>
    <name evidence="7" type="ORF">MBJ925_LOCUS8266</name>
    <name evidence="8" type="ORF">SMN809_LOCUS1397</name>
</gene>
<evidence type="ECO:0000259" key="4">
    <source>
        <dbReference type="PROSITE" id="PS50184"/>
    </source>
</evidence>
<accession>A0A816MKB5</accession>
<keyword evidence="2" id="KW-1133">Transmembrane helix</keyword>
<dbReference type="OrthoDB" id="10026466at2759"/>